<dbReference type="InterPro" id="IPR002934">
    <property type="entry name" value="Polymerase_NTP_transf_dom"/>
</dbReference>
<keyword evidence="3" id="KW-0677">Repeat</keyword>
<evidence type="ECO:0000313" key="9">
    <source>
        <dbReference type="EMBL" id="VAX09681.1"/>
    </source>
</evidence>
<feature type="domain" description="HD" evidence="8">
    <location>
        <begin position="458"/>
        <end position="580"/>
    </location>
</feature>
<dbReference type="PROSITE" id="PS51831">
    <property type="entry name" value="HD"/>
    <property type="match status" value="1"/>
</dbReference>
<keyword evidence="6" id="KW-0511">Multifunctional enzyme</keyword>
<sequence>MPVKPIFDATFFDQEFKQSNNHIALFRKTLDQGSNLLREHFESGEPVTELVRERATLIDGLLICAWHKHLADNANASLIAVGGYGRGELHPGSDVDILILLGDEDHSHLTENLEQLLTFLWDIGLEIGHSVRTLAECIQEAKQDVTVTTNMMESRLLTGPPALLNIMRETTGPKQIWPSDQFFAAKWAEQKERHKKYGNTAYNLEPNIKEGPGGLRDIQMIGWVAKRHFGADNMLDLVTNGFLTQREYQALMDGEAYLWKVRFALHILNKRREDRLLFDYQRTLAQQFGFKDKEDNLAVEQFMQSYYRTIVKLSRLNEMLLQLFEEAILLKDQLDKPVHINARFQSRNGFLEVTHDEVFHRQPLALLEIFLLLQQNPVLKGVRANTIRLIRSYRHLINANYRNDIGARTLFMEIMRQPQGITHELRRMNRYGILSRYLPGFQNIVGRMQYDLFHVYTVDEHTLVVLRNLRRFDIAEHAHEFPLCSEIMYSLPKPELLYLAGLFHDIGKGRGGDHSIIGAKDTLEFCRQHDLSTFDCELVSWLVEKHLTLSMTAQRKDISDPEVIQAFAEEIGDPIRLDYLYLLTVADARATNPRRWNSWKNALLRELYQNTKRALDRGLHRPQGLNELIKEKREDALKQLQNNNVPTDRALALWDTMSEDYFQHTSAVAMAWQTQKVLEVAPEDLPLVLLRRQTSRGGTEVFHYAESRDGLFAQVTTVLDQLGLNIVEARIETASSGHTLNSYQVLEESGKPITGRGRKQEIIDALQHGLGKQNVEEQQVRRHIPRRLKNFNTPTRITFRQVPGHQLTTMKLVTSDRPGLLSQVGWAFTSCNIRLHTAKIATIGAVAEDIFFITDNNNQPVTSTEHFNCIEKTLLTNLGEDGNE</sequence>
<dbReference type="AlphaFoldDB" id="A0A3B1B653"/>
<dbReference type="Pfam" id="PF01909">
    <property type="entry name" value="NTP_transf_2"/>
    <property type="match status" value="1"/>
</dbReference>
<reference evidence="9" key="1">
    <citation type="submission" date="2018-06" db="EMBL/GenBank/DDBJ databases">
        <authorList>
            <person name="Zhirakovskaya E."/>
        </authorList>
    </citation>
    <scope>NUCLEOTIDE SEQUENCE</scope>
</reference>
<dbReference type="InterPro" id="IPR045865">
    <property type="entry name" value="ACT-like_dom_sf"/>
</dbReference>
<dbReference type="PANTHER" id="PTHR47320:SF1">
    <property type="entry name" value="BIFUNCTIONAL URIDYLYLTRANSFERASE_URIDYLYL-REMOVING ENZYME"/>
    <property type="match status" value="1"/>
</dbReference>
<evidence type="ECO:0000256" key="4">
    <source>
        <dbReference type="ARBA" id="ARBA00022801"/>
    </source>
</evidence>
<dbReference type="InterPro" id="IPR003607">
    <property type="entry name" value="HD/PDEase_dom"/>
</dbReference>
<dbReference type="SUPFAM" id="SSF55021">
    <property type="entry name" value="ACT-like"/>
    <property type="match status" value="1"/>
</dbReference>
<dbReference type="SUPFAM" id="SSF109604">
    <property type="entry name" value="HD-domain/PDEase-like"/>
    <property type="match status" value="1"/>
</dbReference>
<dbReference type="InterPro" id="IPR006674">
    <property type="entry name" value="HD_domain"/>
</dbReference>
<accession>A0A3B1B653</accession>
<dbReference type="InterPro" id="IPR010043">
    <property type="entry name" value="UTase/UR"/>
</dbReference>
<dbReference type="SMART" id="SM00471">
    <property type="entry name" value="HDc"/>
    <property type="match status" value="1"/>
</dbReference>
<name>A0A3B1B653_9ZZZZ</name>
<evidence type="ECO:0000256" key="6">
    <source>
        <dbReference type="ARBA" id="ARBA00023268"/>
    </source>
</evidence>
<dbReference type="Pfam" id="PF08335">
    <property type="entry name" value="GlnD_UR_UTase"/>
    <property type="match status" value="1"/>
</dbReference>
<dbReference type="CDD" id="cd05401">
    <property type="entry name" value="NT_GlnE_GlnD_like"/>
    <property type="match status" value="1"/>
</dbReference>
<dbReference type="GO" id="GO:0016787">
    <property type="term" value="F:hydrolase activity"/>
    <property type="evidence" value="ECO:0007669"/>
    <property type="project" value="UniProtKB-KW"/>
</dbReference>
<dbReference type="PIRSF" id="PIRSF006288">
    <property type="entry name" value="PII_uridyltransf"/>
    <property type="match status" value="1"/>
</dbReference>
<dbReference type="PROSITE" id="PS51671">
    <property type="entry name" value="ACT"/>
    <property type="match status" value="2"/>
</dbReference>
<dbReference type="CDD" id="cd00077">
    <property type="entry name" value="HDc"/>
    <property type="match status" value="1"/>
</dbReference>
<dbReference type="InterPro" id="IPR002912">
    <property type="entry name" value="ACT_dom"/>
</dbReference>
<dbReference type="EC" id="2.7.7.59" evidence="9"/>
<dbReference type="Gene3D" id="1.10.3090.10">
    <property type="entry name" value="cca-adding enzyme, domain 2"/>
    <property type="match status" value="1"/>
</dbReference>
<gene>
    <name evidence="9" type="ORF">MNBD_GAMMA26-1145</name>
</gene>
<dbReference type="InterPro" id="IPR043519">
    <property type="entry name" value="NT_sf"/>
</dbReference>
<keyword evidence="2 9" id="KW-0548">Nucleotidyltransferase</keyword>
<dbReference type="PANTHER" id="PTHR47320">
    <property type="entry name" value="BIFUNCTIONAL URIDYLYLTRANSFERASE/URIDYLYL-REMOVING ENZYME"/>
    <property type="match status" value="1"/>
</dbReference>
<evidence type="ECO:0000256" key="2">
    <source>
        <dbReference type="ARBA" id="ARBA00022695"/>
    </source>
</evidence>
<dbReference type="SUPFAM" id="SSF81301">
    <property type="entry name" value="Nucleotidyltransferase"/>
    <property type="match status" value="1"/>
</dbReference>
<dbReference type="GO" id="GO:0008773">
    <property type="term" value="F:[protein-PII] uridylyltransferase activity"/>
    <property type="evidence" value="ECO:0007669"/>
    <property type="project" value="UniProtKB-EC"/>
</dbReference>
<evidence type="ECO:0000256" key="5">
    <source>
        <dbReference type="ARBA" id="ARBA00022842"/>
    </source>
</evidence>
<evidence type="ECO:0000259" key="8">
    <source>
        <dbReference type="PROSITE" id="PS51831"/>
    </source>
</evidence>
<evidence type="ECO:0000256" key="1">
    <source>
        <dbReference type="ARBA" id="ARBA00022679"/>
    </source>
</evidence>
<dbReference type="CDD" id="cd04899">
    <property type="entry name" value="ACT_ACR-UUR-like_2"/>
    <property type="match status" value="1"/>
</dbReference>
<dbReference type="Pfam" id="PF01966">
    <property type="entry name" value="HD"/>
    <property type="match status" value="1"/>
</dbReference>
<dbReference type="EMBL" id="UOFX01000056">
    <property type="protein sequence ID" value="VAX09681.1"/>
    <property type="molecule type" value="Genomic_DNA"/>
</dbReference>
<proteinExistence type="inferred from homology"/>
<dbReference type="FunFam" id="1.10.3090.10:FF:000005">
    <property type="entry name" value="Bifunctional uridylyltransferase/uridylyl-removing enzyme"/>
    <property type="match status" value="1"/>
</dbReference>
<dbReference type="InterPro" id="IPR013546">
    <property type="entry name" value="PII_UdlTrfase/GS_AdlTrfase"/>
</dbReference>
<dbReference type="SUPFAM" id="SSF81593">
    <property type="entry name" value="Nucleotidyltransferase substrate binding subunit/domain"/>
    <property type="match status" value="1"/>
</dbReference>
<keyword evidence="4" id="KW-0378">Hydrolase</keyword>
<protein>
    <submittedName>
        <fullName evidence="9">[Protein-PII] uridylyltransferase / [Protein-PII]-UMP uridylyl-removing enzyme</fullName>
        <ecNumber evidence="9">2.7.7.59</ecNumber>
    </submittedName>
</protein>
<organism evidence="9">
    <name type="scientific">hydrothermal vent metagenome</name>
    <dbReference type="NCBI Taxonomy" id="652676"/>
    <lineage>
        <taxon>unclassified sequences</taxon>
        <taxon>metagenomes</taxon>
        <taxon>ecological metagenomes</taxon>
    </lineage>
</organism>
<feature type="domain" description="ACT" evidence="7">
    <location>
        <begin position="700"/>
        <end position="785"/>
    </location>
</feature>
<feature type="domain" description="ACT" evidence="7">
    <location>
        <begin position="809"/>
        <end position="884"/>
    </location>
</feature>
<keyword evidence="5" id="KW-0460">Magnesium</keyword>
<evidence type="ECO:0000259" key="7">
    <source>
        <dbReference type="PROSITE" id="PS51671"/>
    </source>
</evidence>
<dbReference type="CDD" id="cd04900">
    <property type="entry name" value="ACT_UUR-like_1"/>
    <property type="match status" value="1"/>
</dbReference>
<keyword evidence="1 9" id="KW-0808">Transferase</keyword>
<evidence type="ECO:0000256" key="3">
    <source>
        <dbReference type="ARBA" id="ARBA00022737"/>
    </source>
</evidence>
<dbReference type="HAMAP" id="MF_00277">
    <property type="entry name" value="PII_uridylyl_transf"/>
    <property type="match status" value="1"/>
</dbReference>
<dbReference type="NCBIfam" id="TIGR01693">
    <property type="entry name" value="UTase_glnD"/>
    <property type="match status" value="1"/>
</dbReference>